<dbReference type="GeneID" id="19140874"/>
<dbReference type="RefSeq" id="XP_007697397.1">
    <property type="nucleotide sequence ID" value="XM_007699207.1"/>
</dbReference>
<dbReference type="KEGG" id="bsc:COCSADRAFT_82105"/>
<proteinExistence type="predicted"/>
<gene>
    <name evidence="1" type="ORF">COCSADRAFT_82105</name>
</gene>
<reference evidence="2" key="2">
    <citation type="journal article" date="2013" name="PLoS Genet.">
        <title>Comparative genome structure, secondary metabolite, and effector coding capacity across Cochliobolus pathogens.</title>
        <authorList>
            <person name="Condon B.J."/>
            <person name="Leng Y."/>
            <person name="Wu D."/>
            <person name="Bushley K.E."/>
            <person name="Ohm R.A."/>
            <person name="Otillar R."/>
            <person name="Martin J."/>
            <person name="Schackwitz W."/>
            <person name="Grimwood J."/>
            <person name="MohdZainudin N."/>
            <person name="Xue C."/>
            <person name="Wang R."/>
            <person name="Manning V.A."/>
            <person name="Dhillon B."/>
            <person name="Tu Z.J."/>
            <person name="Steffenson B.J."/>
            <person name="Salamov A."/>
            <person name="Sun H."/>
            <person name="Lowry S."/>
            <person name="LaButti K."/>
            <person name="Han J."/>
            <person name="Copeland A."/>
            <person name="Lindquist E."/>
            <person name="Barry K."/>
            <person name="Schmutz J."/>
            <person name="Baker S.E."/>
            <person name="Ciuffetti L.M."/>
            <person name="Grigoriev I.V."/>
            <person name="Zhong S."/>
            <person name="Turgeon B.G."/>
        </authorList>
    </citation>
    <scope>NUCLEOTIDE SEQUENCE [LARGE SCALE GENOMIC DNA]</scope>
    <source>
        <strain evidence="2">ND90Pr / ATCC 201652</strain>
    </source>
</reference>
<dbReference type="OrthoDB" id="3762642at2759"/>
<keyword evidence="2" id="KW-1185">Reference proteome</keyword>
<dbReference type="Proteomes" id="UP000016934">
    <property type="component" value="Unassembled WGS sequence"/>
</dbReference>
<dbReference type="OMA" id="MIGHIDR"/>
<sequence>MTNLIQGKTKESRYKFLGASEQTRITVRKMRQVTGTFMYMQDKDIAEIFAKEKNMIGEMMGYIDRELPRIPKIMRDGPLCTPCVDFMDFNLKALNQEWDSKRKTDEFKSDAKDDKATQDRKQALKAIHKEIFELIKKTEAAWDKVKNWDKPKDW</sequence>
<dbReference type="HOGENOM" id="CLU_1704078_0_0_1"/>
<reference evidence="1 2" key="1">
    <citation type="journal article" date="2012" name="PLoS Pathog.">
        <title>Diverse lifestyles and strategies of plant pathogenesis encoded in the genomes of eighteen Dothideomycetes fungi.</title>
        <authorList>
            <person name="Ohm R.A."/>
            <person name="Feau N."/>
            <person name="Henrissat B."/>
            <person name="Schoch C.L."/>
            <person name="Horwitz B.A."/>
            <person name="Barry K.W."/>
            <person name="Condon B.J."/>
            <person name="Copeland A.C."/>
            <person name="Dhillon B."/>
            <person name="Glaser F."/>
            <person name="Hesse C.N."/>
            <person name="Kosti I."/>
            <person name="LaButti K."/>
            <person name="Lindquist E.A."/>
            <person name="Lucas S."/>
            <person name="Salamov A.A."/>
            <person name="Bradshaw R.E."/>
            <person name="Ciuffetti L."/>
            <person name="Hamelin R.C."/>
            <person name="Kema G.H.J."/>
            <person name="Lawrence C."/>
            <person name="Scott J.A."/>
            <person name="Spatafora J.W."/>
            <person name="Turgeon B.G."/>
            <person name="de Wit P.J.G.M."/>
            <person name="Zhong S."/>
            <person name="Goodwin S.B."/>
            <person name="Grigoriev I.V."/>
        </authorList>
    </citation>
    <scope>NUCLEOTIDE SEQUENCE [LARGE SCALE GENOMIC DNA]</scope>
    <source>
        <strain evidence="2">ND90Pr / ATCC 201652</strain>
    </source>
</reference>
<dbReference type="AlphaFoldDB" id="M2SZV7"/>
<dbReference type="EMBL" id="KB445639">
    <property type="protein sequence ID" value="EMD67850.1"/>
    <property type="molecule type" value="Genomic_DNA"/>
</dbReference>
<accession>M2SZV7</accession>
<name>M2SZV7_COCSN</name>
<dbReference type="STRING" id="665912.M2SZV7"/>
<evidence type="ECO:0000313" key="1">
    <source>
        <dbReference type="EMBL" id="EMD67850.1"/>
    </source>
</evidence>
<evidence type="ECO:0000313" key="2">
    <source>
        <dbReference type="Proteomes" id="UP000016934"/>
    </source>
</evidence>
<organism evidence="1 2">
    <name type="scientific">Cochliobolus sativus (strain ND90Pr / ATCC 201652)</name>
    <name type="common">Common root rot and spot blotch fungus</name>
    <name type="synonym">Bipolaris sorokiniana</name>
    <dbReference type="NCBI Taxonomy" id="665912"/>
    <lineage>
        <taxon>Eukaryota</taxon>
        <taxon>Fungi</taxon>
        <taxon>Dikarya</taxon>
        <taxon>Ascomycota</taxon>
        <taxon>Pezizomycotina</taxon>
        <taxon>Dothideomycetes</taxon>
        <taxon>Pleosporomycetidae</taxon>
        <taxon>Pleosporales</taxon>
        <taxon>Pleosporineae</taxon>
        <taxon>Pleosporaceae</taxon>
        <taxon>Bipolaris</taxon>
    </lineage>
</organism>
<protein>
    <submittedName>
        <fullName evidence="1">Uncharacterized protein</fullName>
    </submittedName>
</protein>